<sequence>MGPSSVGGAVGIVSPPRYGDAMNSTTAVIGVPVAGVVQLWTDAPSIWQVDDFAGLASLVGTGQITRTEIAPRRFREVGLLDEEAGTLTVGDATFTLTPADAFDGDFWDSLNASVTRIATDAFGRAEIIVTERGGWETSETEYCLAGALINDGQPIVLIETAPTPTDNDFWPPSDDPVGQTVTAPLSDESLPGIGVLTMAAVNGWGVAPWDVAVTYLVPDRETTDEN</sequence>
<name>M3THE6_GORML</name>
<keyword evidence="2" id="KW-1185">Reference proteome</keyword>
<organism evidence="1 2">
    <name type="scientific">Gordonia malaquae NBRC 108250</name>
    <dbReference type="NCBI Taxonomy" id="1223542"/>
    <lineage>
        <taxon>Bacteria</taxon>
        <taxon>Bacillati</taxon>
        <taxon>Actinomycetota</taxon>
        <taxon>Actinomycetes</taxon>
        <taxon>Mycobacteriales</taxon>
        <taxon>Gordoniaceae</taxon>
        <taxon>Gordonia</taxon>
    </lineage>
</organism>
<proteinExistence type="predicted"/>
<dbReference type="AlphaFoldDB" id="M3THE6"/>
<dbReference type="EMBL" id="BAOP01000024">
    <property type="protein sequence ID" value="GAC80901.1"/>
    <property type="molecule type" value="Genomic_DNA"/>
</dbReference>
<evidence type="ECO:0000313" key="1">
    <source>
        <dbReference type="EMBL" id="GAC80901.1"/>
    </source>
</evidence>
<gene>
    <name evidence="1" type="ORF">GM1_024_00200</name>
</gene>
<comment type="caution">
    <text evidence="1">The sequence shown here is derived from an EMBL/GenBank/DDBJ whole genome shotgun (WGS) entry which is preliminary data.</text>
</comment>
<dbReference type="Proteomes" id="UP000035009">
    <property type="component" value="Unassembled WGS sequence"/>
</dbReference>
<dbReference type="STRING" id="410332.SAMN04488550_2995"/>
<accession>M3THE6</accession>
<protein>
    <submittedName>
        <fullName evidence="1">Uncharacterized protein</fullName>
    </submittedName>
</protein>
<evidence type="ECO:0000313" key="2">
    <source>
        <dbReference type="Proteomes" id="UP000035009"/>
    </source>
</evidence>
<reference evidence="1 2" key="1">
    <citation type="submission" date="2013-02" db="EMBL/GenBank/DDBJ databases">
        <title>Whole genome shotgun sequence of Gordonia malaquae NBRC 108250.</title>
        <authorList>
            <person name="Yoshida I."/>
            <person name="Hosoyama A."/>
            <person name="Tsuchikane K."/>
            <person name="Ando Y."/>
            <person name="Baba S."/>
            <person name="Ohji S."/>
            <person name="Hamada M."/>
            <person name="Tamura T."/>
            <person name="Yamazoe A."/>
            <person name="Yamazaki S."/>
            <person name="Fujita N."/>
        </authorList>
    </citation>
    <scope>NUCLEOTIDE SEQUENCE [LARGE SCALE GENOMIC DNA]</scope>
    <source>
        <strain evidence="1 2">NBRC 108250</strain>
    </source>
</reference>
<dbReference type="eggNOG" id="ENOG5031VZ7">
    <property type="taxonomic scope" value="Bacteria"/>
</dbReference>